<dbReference type="RefSeq" id="WP_377042654.1">
    <property type="nucleotide sequence ID" value="NZ_JBHLUN010000002.1"/>
</dbReference>
<protein>
    <recommendedName>
        <fullName evidence="5">Lipoprotein</fullName>
    </recommendedName>
</protein>
<feature type="compositionally biased region" description="Pro residues" evidence="1">
    <location>
        <begin position="35"/>
        <end position="49"/>
    </location>
</feature>
<feature type="chain" id="PRO_5046790842" description="Lipoprotein" evidence="2">
    <location>
        <begin position="18"/>
        <end position="203"/>
    </location>
</feature>
<sequence>MRWLVLATVLMSLLGCASGPEATAPTRGAALGPSAPDPAQPPAQAPAQPPGTLRPIDPDTVRVAAAMVGRTQGTGAAVRVLTLAVSCGLRSEEWRARVMFHVILMGRVQAMSVAAGRSDLVERAFSFASGVAAGAQGAAVQEFAGHGRAACEGIADSPFLPGLDLLNSLPRPGQPGSGGTGQGVPGSGAAPAPDPAPALRPNT</sequence>
<reference evidence="3 4" key="1">
    <citation type="submission" date="2024-09" db="EMBL/GenBank/DDBJ databases">
        <authorList>
            <person name="Sun Q."/>
            <person name="Mori K."/>
        </authorList>
    </citation>
    <scope>NUCLEOTIDE SEQUENCE [LARGE SCALE GENOMIC DNA]</scope>
    <source>
        <strain evidence="3 4">TBRC 5777</strain>
    </source>
</reference>
<dbReference type="EMBL" id="JBHLUN010000002">
    <property type="protein sequence ID" value="MFC0406962.1"/>
    <property type="molecule type" value="Genomic_DNA"/>
</dbReference>
<evidence type="ECO:0000256" key="2">
    <source>
        <dbReference type="SAM" id="SignalP"/>
    </source>
</evidence>
<dbReference type="PROSITE" id="PS51257">
    <property type="entry name" value="PROKAR_LIPOPROTEIN"/>
    <property type="match status" value="1"/>
</dbReference>
<evidence type="ECO:0000313" key="4">
    <source>
        <dbReference type="Proteomes" id="UP001589865"/>
    </source>
</evidence>
<feature type="signal peptide" evidence="2">
    <location>
        <begin position="1"/>
        <end position="17"/>
    </location>
</feature>
<feature type="region of interest" description="Disordered" evidence="1">
    <location>
        <begin position="23"/>
        <end position="56"/>
    </location>
</feature>
<evidence type="ECO:0000313" key="3">
    <source>
        <dbReference type="EMBL" id="MFC0406962.1"/>
    </source>
</evidence>
<dbReference type="Proteomes" id="UP001589865">
    <property type="component" value="Unassembled WGS sequence"/>
</dbReference>
<evidence type="ECO:0000256" key="1">
    <source>
        <dbReference type="SAM" id="MobiDB-lite"/>
    </source>
</evidence>
<keyword evidence="2" id="KW-0732">Signal</keyword>
<evidence type="ECO:0008006" key="5">
    <source>
        <dbReference type="Google" id="ProtNLM"/>
    </source>
</evidence>
<feature type="region of interest" description="Disordered" evidence="1">
    <location>
        <begin position="165"/>
        <end position="203"/>
    </location>
</feature>
<proteinExistence type="predicted"/>
<name>A0ABV6JML4_9PROT</name>
<organism evidence="3 4">
    <name type="scientific">Roseomonas elaeocarpi</name>
    <dbReference type="NCBI Taxonomy" id="907779"/>
    <lineage>
        <taxon>Bacteria</taxon>
        <taxon>Pseudomonadati</taxon>
        <taxon>Pseudomonadota</taxon>
        <taxon>Alphaproteobacteria</taxon>
        <taxon>Acetobacterales</taxon>
        <taxon>Roseomonadaceae</taxon>
        <taxon>Roseomonas</taxon>
    </lineage>
</organism>
<accession>A0ABV6JML4</accession>
<gene>
    <name evidence="3" type="ORF">ACFFGY_01790</name>
</gene>
<feature type="compositionally biased region" description="Gly residues" evidence="1">
    <location>
        <begin position="175"/>
        <end position="186"/>
    </location>
</feature>
<feature type="compositionally biased region" description="Pro residues" evidence="1">
    <location>
        <begin position="192"/>
        <end position="203"/>
    </location>
</feature>
<comment type="caution">
    <text evidence="3">The sequence shown here is derived from an EMBL/GenBank/DDBJ whole genome shotgun (WGS) entry which is preliminary data.</text>
</comment>
<keyword evidence="4" id="KW-1185">Reference proteome</keyword>